<keyword evidence="3" id="KW-1185">Reference proteome</keyword>
<name>A0A9X3CZX7_9ACTN</name>
<comment type="caution">
    <text evidence="2">The sequence shown here is derived from an EMBL/GenBank/DDBJ whole genome shotgun (WGS) entry which is preliminary data.</text>
</comment>
<dbReference type="Gene3D" id="3.40.50.1820">
    <property type="entry name" value="alpha/beta hydrolase"/>
    <property type="match status" value="1"/>
</dbReference>
<accession>A0A9X3CZX7</accession>
<dbReference type="SUPFAM" id="SSF53474">
    <property type="entry name" value="alpha/beta-Hydrolases"/>
    <property type="match status" value="1"/>
</dbReference>
<protein>
    <submittedName>
        <fullName evidence="2">Alpha/beta hydrolase</fullName>
    </submittedName>
</protein>
<evidence type="ECO:0000313" key="3">
    <source>
        <dbReference type="Proteomes" id="UP001143347"/>
    </source>
</evidence>
<dbReference type="EMBL" id="JAPKFM010000001">
    <property type="protein sequence ID" value="MCX2962528.1"/>
    <property type="molecule type" value="Genomic_DNA"/>
</dbReference>
<dbReference type="Proteomes" id="UP001143347">
    <property type="component" value="Unassembled WGS sequence"/>
</dbReference>
<dbReference type="InterPro" id="IPR029058">
    <property type="entry name" value="AB_hydrolase_fold"/>
</dbReference>
<gene>
    <name evidence="2" type="ORF">OSB52_00305</name>
</gene>
<dbReference type="RefSeq" id="WP_266059596.1">
    <property type="nucleotide sequence ID" value="NZ_JAPKFM010000001.1"/>
</dbReference>
<reference evidence="2" key="1">
    <citation type="submission" date="2022-10" db="EMBL/GenBank/DDBJ databases">
        <title>WGS of marine actinomycetes from Thailand.</title>
        <authorList>
            <person name="Thawai C."/>
        </authorList>
    </citation>
    <scope>NUCLEOTIDE SEQUENCE</scope>
    <source>
        <strain evidence="2">SW21</strain>
    </source>
</reference>
<proteinExistence type="predicted"/>
<keyword evidence="2" id="KW-0378">Hydrolase</keyword>
<dbReference type="GO" id="GO:0016787">
    <property type="term" value="F:hydrolase activity"/>
    <property type="evidence" value="ECO:0007669"/>
    <property type="project" value="UniProtKB-KW"/>
</dbReference>
<organism evidence="2 3">
    <name type="scientific">Gordonia aquimaris</name>
    <dbReference type="NCBI Taxonomy" id="2984863"/>
    <lineage>
        <taxon>Bacteria</taxon>
        <taxon>Bacillati</taxon>
        <taxon>Actinomycetota</taxon>
        <taxon>Actinomycetes</taxon>
        <taxon>Mycobacteriales</taxon>
        <taxon>Gordoniaceae</taxon>
        <taxon>Gordonia</taxon>
    </lineage>
</organism>
<evidence type="ECO:0000313" key="2">
    <source>
        <dbReference type="EMBL" id="MCX2962528.1"/>
    </source>
</evidence>
<sequence>MPATKPGPSSSAPRRPLPSGSPGKLMSELGRRGPYRVLRGDLGIVGMRGQVFSPDSGRRLPAIAVGHTWMADSQRYRDLLYHFASWGFVTVAPDANSGFFASDIGLAADLRAALDIVSHVPLGHGAVTVDPDRLGLVGHGFGASAAVLAASDQALRGHRAPELGGVVAAFPAPTTSALLPAAALVRAPGLIIAGAGELDTMDANALPLAQAYGADVVLRTVPRGAARDLLERRTIKSFVGMNGSDRALHAMIRAAGTGFLLHSVAGEKGFGGFADADGAVGKLSAVDLTDPPVQAVDAVSHLLGAKPRKRRLKKR</sequence>
<evidence type="ECO:0000256" key="1">
    <source>
        <dbReference type="SAM" id="MobiDB-lite"/>
    </source>
</evidence>
<dbReference type="AlphaFoldDB" id="A0A9X3CZX7"/>
<feature type="region of interest" description="Disordered" evidence="1">
    <location>
        <begin position="1"/>
        <end position="29"/>
    </location>
</feature>
<dbReference type="PANTHER" id="PTHR33428">
    <property type="entry name" value="CHLOROPHYLLASE-2, CHLOROPLASTIC"/>
    <property type="match status" value="1"/>
</dbReference>
<feature type="compositionally biased region" description="Low complexity" evidence="1">
    <location>
        <begin position="1"/>
        <end position="23"/>
    </location>
</feature>
<dbReference type="PANTHER" id="PTHR33428:SF14">
    <property type="entry name" value="CARBOXYLESTERASE TYPE B DOMAIN-CONTAINING PROTEIN"/>
    <property type="match status" value="1"/>
</dbReference>